<feature type="region of interest" description="Disordered" evidence="1">
    <location>
        <begin position="1"/>
        <end position="78"/>
    </location>
</feature>
<dbReference type="Proteomes" id="UP001501319">
    <property type="component" value="Unassembled WGS sequence"/>
</dbReference>
<comment type="caution">
    <text evidence="2">The sequence shown here is derived from an EMBL/GenBank/DDBJ whole genome shotgun (WGS) entry which is preliminary data.</text>
</comment>
<feature type="compositionally biased region" description="Polar residues" evidence="1">
    <location>
        <begin position="16"/>
        <end position="29"/>
    </location>
</feature>
<evidence type="ECO:0000313" key="2">
    <source>
        <dbReference type="EMBL" id="GAA1653555.1"/>
    </source>
</evidence>
<evidence type="ECO:0000256" key="1">
    <source>
        <dbReference type="SAM" id="MobiDB-lite"/>
    </source>
</evidence>
<reference evidence="2 3" key="1">
    <citation type="journal article" date="2019" name="Int. J. Syst. Evol. Microbiol.">
        <title>The Global Catalogue of Microorganisms (GCM) 10K type strain sequencing project: providing services to taxonomists for standard genome sequencing and annotation.</title>
        <authorList>
            <consortium name="The Broad Institute Genomics Platform"/>
            <consortium name="The Broad Institute Genome Sequencing Center for Infectious Disease"/>
            <person name="Wu L."/>
            <person name="Ma J."/>
        </authorList>
    </citation>
    <scope>NUCLEOTIDE SEQUENCE [LARGE SCALE GENOMIC DNA]</scope>
    <source>
        <strain evidence="2 3">JCM 14306</strain>
    </source>
</reference>
<accession>A0ABN2FNN3</accession>
<gene>
    <name evidence="2" type="ORF">GCM10009744_52110</name>
</gene>
<keyword evidence="3" id="KW-1185">Reference proteome</keyword>
<proteinExistence type="predicted"/>
<evidence type="ECO:0000313" key="3">
    <source>
        <dbReference type="Proteomes" id="UP001501319"/>
    </source>
</evidence>
<sequence length="78" mass="8274">MTDATPYAQAAASAQTNPHHMSPTLSWQASHGRGPSIAEKSVTQATELSLGGSPGRKYGNRNLTLGQRRPLVSHFSNS</sequence>
<name>A0ABN2FNN3_9ACTN</name>
<organism evidence="2 3">
    <name type="scientific">Kribbella alba</name>
    <dbReference type="NCBI Taxonomy" id="190197"/>
    <lineage>
        <taxon>Bacteria</taxon>
        <taxon>Bacillati</taxon>
        <taxon>Actinomycetota</taxon>
        <taxon>Actinomycetes</taxon>
        <taxon>Propionibacteriales</taxon>
        <taxon>Kribbellaceae</taxon>
        <taxon>Kribbella</taxon>
    </lineage>
</organism>
<dbReference type="EMBL" id="BAAANE010000009">
    <property type="protein sequence ID" value="GAA1653555.1"/>
    <property type="molecule type" value="Genomic_DNA"/>
</dbReference>
<protein>
    <submittedName>
        <fullName evidence="2">Uncharacterized protein</fullName>
    </submittedName>
</protein>